<protein>
    <submittedName>
        <fullName evidence="3">Diguanylate cyclase/phosphodiesterase</fullName>
    </submittedName>
</protein>
<dbReference type="AlphaFoldDB" id="A0A085G9W4"/>
<name>A0A085G9W4_9ENTR</name>
<dbReference type="PROSITE" id="PS50883">
    <property type="entry name" value="EAL"/>
    <property type="match status" value="1"/>
</dbReference>
<dbReference type="STRING" id="1006004.GBAG_2713"/>
<dbReference type="SMART" id="SM00052">
    <property type="entry name" value="EAL"/>
    <property type="match status" value="1"/>
</dbReference>
<accession>A0A085G9W4</accession>
<dbReference type="InterPro" id="IPR050706">
    <property type="entry name" value="Cyclic-di-GMP_PDE-like"/>
</dbReference>
<proteinExistence type="predicted"/>
<dbReference type="InterPro" id="IPR001633">
    <property type="entry name" value="EAL_dom"/>
</dbReference>
<keyword evidence="1" id="KW-0812">Transmembrane</keyword>
<organism evidence="3 4">
    <name type="scientific">Buttiauxella agrestis ATCC 33320</name>
    <dbReference type="NCBI Taxonomy" id="1006004"/>
    <lineage>
        <taxon>Bacteria</taxon>
        <taxon>Pseudomonadati</taxon>
        <taxon>Pseudomonadota</taxon>
        <taxon>Gammaproteobacteria</taxon>
        <taxon>Enterobacterales</taxon>
        <taxon>Enterobacteriaceae</taxon>
        <taxon>Buttiauxella</taxon>
    </lineage>
</organism>
<dbReference type="PANTHER" id="PTHR33121">
    <property type="entry name" value="CYCLIC DI-GMP PHOSPHODIESTERASE PDEF"/>
    <property type="match status" value="1"/>
</dbReference>
<dbReference type="InterPro" id="IPR035919">
    <property type="entry name" value="EAL_sf"/>
</dbReference>
<dbReference type="eggNOG" id="COG2200">
    <property type="taxonomic scope" value="Bacteria"/>
</dbReference>
<feature type="transmembrane region" description="Helical" evidence="1">
    <location>
        <begin position="6"/>
        <end position="24"/>
    </location>
</feature>
<feature type="transmembrane region" description="Helical" evidence="1">
    <location>
        <begin position="252"/>
        <end position="269"/>
    </location>
</feature>
<dbReference type="OrthoDB" id="5900110at2"/>
<keyword evidence="1" id="KW-1133">Transmembrane helix</keyword>
<feature type="transmembrane region" description="Helical" evidence="1">
    <location>
        <begin position="198"/>
        <end position="221"/>
    </location>
</feature>
<evidence type="ECO:0000313" key="3">
    <source>
        <dbReference type="EMBL" id="KFC80509.1"/>
    </source>
</evidence>
<dbReference type="EMBL" id="JMPI01000037">
    <property type="protein sequence ID" value="KFC80509.1"/>
    <property type="molecule type" value="Genomic_DNA"/>
</dbReference>
<evidence type="ECO:0000259" key="2">
    <source>
        <dbReference type="PROSITE" id="PS50883"/>
    </source>
</evidence>
<reference evidence="3 4" key="1">
    <citation type="submission" date="2014-05" db="EMBL/GenBank/DDBJ databases">
        <title>ATOL: Assembling a taxonomically balanced genome-scale reconstruction of the evolutionary history of the Enterobacteriaceae.</title>
        <authorList>
            <person name="Plunkett G.III."/>
            <person name="Neeno-Eckwall E.C."/>
            <person name="Glasner J.D."/>
            <person name="Perna N.T."/>
        </authorList>
    </citation>
    <scope>NUCLEOTIDE SEQUENCE [LARGE SCALE GENOMIC DNA]</scope>
    <source>
        <strain evidence="3 4">ATCC 33320</strain>
    </source>
</reference>
<dbReference type="Proteomes" id="UP000028653">
    <property type="component" value="Unassembled WGS sequence"/>
</dbReference>
<evidence type="ECO:0000256" key="1">
    <source>
        <dbReference type="SAM" id="Phobius"/>
    </source>
</evidence>
<feature type="domain" description="EAL" evidence="2">
    <location>
        <begin position="482"/>
        <end position="727"/>
    </location>
</feature>
<dbReference type="GO" id="GO:0071111">
    <property type="term" value="F:cyclic-guanylate-specific phosphodiesterase activity"/>
    <property type="evidence" value="ECO:0007669"/>
    <property type="project" value="InterPro"/>
</dbReference>
<comment type="caution">
    <text evidence="3">The sequence shown here is derived from an EMBL/GenBank/DDBJ whole genome shotgun (WGS) entry which is preliminary data.</text>
</comment>
<evidence type="ECO:0000313" key="4">
    <source>
        <dbReference type="Proteomes" id="UP000028653"/>
    </source>
</evidence>
<feature type="transmembrane region" description="Helical" evidence="1">
    <location>
        <begin position="76"/>
        <end position="97"/>
    </location>
</feature>
<gene>
    <name evidence="3" type="ORF">GBAG_2713</name>
</gene>
<dbReference type="Pfam" id="PF00563">
    <property type="entry name" value="EAL"/>
    <property type="match status" value="1"/>
</dbReference>
<feature type="transmembrane region" description="Helical" evidence="1">
    <location>
        <begin position="150"/>
        <end position="177"/>
    </location>
</feature>
<dbReference type="RefSeq" id="WP_034496851.1">
    <property type="nucleotide sequence ID" value="NZ_JMPI01000037.1"/>
</dbReference>
<dbReference type="SMART" id="SM00267">
    <property type="entry name" value="GGDEF"/>
    <property type="match status" value="1"/>
</dbReference>
<dbReference type="SUPFAM" id="SSF141868">
    <property type="entry name" value="EAL domain-like"/>
    <property type="match status" value="1"/>
</dbReference>
<dbReference type="PANTHER" id="PTHR33121:SF64">
    <property type="entry name" value="CYCLIC DI-GMP PHOSPHODIESTERASE PDEF"/>
    <property type="match status" value="1"/>
</dbReference>
<sequence>MVFSASIQQHIKICVTFFFLYSLAAKLSHSVEIVGIPLRFYDLTLPIVTALLILYHRRALPTLALFALYSFYHYPLFDFLSIAAQLSSALICVTLYFCATGKRGRVSFGRSRLSAQRICWLIFLNSFTFTLLYQWLLLKFHFISASDENIFSVITLINIQWMLTSCITGVPFCYLLFRACYKPSWFLSYLRQLKDLIVNGPHAISQLVWAMLLIAIMYCMITTRNDILIFTDYSIVLLLPLMLWGSIRLGHALINPLWVFMLILLGYYTDNYISIKNEFTVEHYIGHLALASSMIAIFSLTIVLVGVLATRILNYIKHLKRVSLSEPHTGLPNLQALKKDLIQYPNAGLCTVQCPELNSLTQAHGIAFRFEFVKAVVAYLTPLLKGYDNIYYSPGYGIFLRLDNMNESLIDSYYKAMTSFRFSWGEMELGLNFGLSWMRYDNNIPNLSYIVGQLNASTFVSLQNGKPENLNMNEAGDSAVNPAVLRHLLQQSIDQKSFVLLAQPIVSTSSSDRYQEILIRINAGNNNLLFPNTFLPLAEEAGLLAEVDMTVIEQTFRFMHSLGQSQADSRFSINLTPQSLIKSDFLDRLFTLFNTWSIRPERIIFEIIESDIIDNLNAVNVLRELRNLGCKIAIDDFGTGASSYSRLKNLEADILKIDGSFVRNIVSEKFDHFIVMSFCEAAKFKNLEVVAEFVESEEIKQMLITMGVGWLQGYHTGKPVAIESLRK</sequence>
<feature type="transmembrane region" description="Helical" evidence="1">
    <location>
        <begin position="289"/>
        <end position="313"/>
    </location>
</feature>
<feature type="transmembrane region" description="Helical" evidence="1">
    <location>
        <begin position="118"/>
        <end position="138"/>
    </location>
</feature>
<keyword evidence="4" id="KW-1185">Reference proteome</keyword>
<dbReference type="CDD" id="cd01948">
    <property type="entry name" value="EAL"/>
    <property type="match status" value="1"/>
</dbReference>
<dbReference type="InterPro" id="IPR000160">
    <property type="entry name" value="GGDEF_dom"/>
</dbReference>
<keyword evidence="1" id="KW-0472">Membrane</keyword>
<dbReference type="Gene3D" id="3.20.20.450">
    <property type="entry name" value="EAL domain"/>
    <property type="match status" value="1"/>
</dbReference>